<sequence length="238" mass="25107">MKQLVVCATVLSLLSFAACNQKRVRGSGHVTTETRTIGEFSKLAVAGDMDVYFTQGPEKEAIVEAEDNIQPYIELQEKGDELIVKMKDHISLKSHKGIKITLTAPHVSDIVLSGSGNIKLVNRFENDGPVKFKIAGSGNIEGTVNSPSVEAVSAGSGDIKLSGETRDLKINLAGSGDFEGEDLYTESTRVNTAGSGNAFVHASVKLDVNIVGSGDVTYKGNPSVESHTAGSGSVRKAN</sequence>
<dbReference type="Pfam" id="PF10988">
    <property type="entry name" value="DUF2807"/>
    <property type="match status" value="1"/>
</dbReference>
<feature type="chain" id="PRO_5029700145" description="Putative auto-transporter adhesin head GIN domain-containing protein" evidence="1">
    <location>
        <begin position="18"/>
        <end position="238"/>
    </location>
</feature>
<evidence type="ECO:0000313" key="4">
    <source>
        <dbReference type="Proteomes" id="UP000461730"/>
    </source>
</evidence>
<dbReference type="PROSITE" id="PS51257">
    <property type="entry name" value="PROKAR_LIPOPROTEIN"/>
    <property type="match status" value="1"/>
</dbReference>
<name>A0A7K1U8Q1_9BACT</name>
<gene>
    <name evidence="3" type="ORF">GO493_20955</name>
</gene>
<dbReference type="InterPro" id="IPR021255">
    <property type="entry name" value="DUF2807"/>
</dbReference>
<feature type="domain" description="Putative auto-transporter adhesin head GIN" evidence="2">
    <location>
        <begin position="39"/>
        <end position="222"/>
    </location>
</feature>
<dbReference type="PANTHER" id="PTHR39200">
    <property type="entry name" value="HYPOTHETICAL EXPORTED PROTEIN"/>
    <property type="match status" value="1"/>
</dbReference>
<keyword evidence="1" id="KW-0732">Signal</keyword>
<keyword evidence="4" id="KW-1185">Reference proteome</keyword>
<evidence type="ECO:0000313" key="3">
    <source>
        <dbReference type="EMBL" id="MVT10754.1"/>
    </source>
</evidence>
<dbReference type="RefSeq" id="WP_157308192.1">
    <property type="nucleotide sequence ID" value="NZ_WRXN01000010.1"/>
</dbReference>
<feature type="signal peptide" evidence="1">
    <location>
        <begin position="1"/>
        <end position="17"/>
    </location>
</feature>
<evidence type="ECO:0000259" key="2">
    <source>
        <dbReference type="Pfam" id="PF10988"/>
    </source>
</evidence>
<evidence type="ECO:0000256" key="1">
    <source>
        <dbReference type="SAM" id="SignalP"/>
    </source>
</evidence>
<dbReference type="PANTHER" id="PTHR39200:SF1">
    <property type="entry name" value="AUTO-TRANSPORTER ADHESIN HEAD GIN DOMAIN-CONTAINING PROTEIN-RELATED"/>
    <property type="match status" value="1"/>
</dbReference>
<organism evidence="3 4">
    <name type="scientific">Chitinophaga tropicalis</name>
    <dbReference type="NCBI Taxonomy" id="2683588"/>
    <lineage>
        <taxon>Bacteria</taxon>
        <taxon>Pseudomonadati</taxon>
        <taxon>Bacteroidota</taxon>
        <taxon>Chitinophagia</taxon>
        <taxon>Chitinophagales</taxon>
        <taxon>Chitinophagaceae</taxon>
        <taxon>Chitinophaga</taxon>
    </lineage>
</organism>
<dbReference type="Gene3D" id="2.160.20.120">
    <property type="match status" value="1"/>
</dbReference>
<dbReference type="Proteomes" id="UP000461730">
    <property type="component" value="Unassembled WGS sequence"/>
</dbReference>
<comment type="caution">
    <text evidence="3">The sequence shown here is derived from an EMBL/GenBank/DDBJ whole genome shotgun (WGS) entry which is preliminary data.</text>
</comment>
<reference evidence="3 4" key="1">
    <citation type="submission" date="2019-12" db="EMBL/GenBank/DDBJ databases">
        <title>Chitinophaga sp. strain ysch24 (GDMCC 1.1355), whole genome shotgun sequence.</title>
        <authorList>
            <person name="Zhang X."/>
        </authorList>
    </citation>
    <scope>NUCLEOTIDE SEQUENCE [LARGE SCALE GENOMIC DNA]</scope>
    <source>
        <strain evidence="4">ysch24</strain>
    </source>
</reference>
<proteinExistence type="predicted"/>
<dbReference type="EMBL" id="WRXN01000010">
    <property type="protein sequence ID" value="MVT10754.1"/>
    <property type="molecule type" value="Genomic_DNA"/>
</dbReference>
<dbReference type="AlphaFoldDB" id="A0A7K1U8Q1"/>
<accession>A0A7K1U8Q1</accession>
<protein>
    <recommendedName>
        <fullName evidence="2">Putative auto-transporter adhesin head GIN domain-containing protein</fullName>
    </recommendedName>
</protein>